<comment type="caution">
    <text evidence="2">The sequence shown here is derived from an EMBL/GenBank/DDBJ whole genome shotgun (WGS) entry which is preliminary data.</text>
</comment>
<organism evidence="2 3">
    <name type="scientific">Actinomadura pelletieri DSM 43383</name>
    <dbReference type="NCBI Taxonomy" id="1120940"/>
    <lineage>
        <taxon>Bacteria</taxon>
        <taxon>Bacillati</taxon>
        <taxon>Actinomycetota</taxon>
        <taxon>Actinomycetes</taxon>
        <taxon>Streptosporangiales</taxon>
        <taxon>Thermomonosporaceae</taxon>
        <taxon>Actinomadura</taxon>
    </lineage>
</organism>
<reference evidence="2 3" key="1">
    <citation type="submission" date="2018-10" db="EMBL/GenBank/DDBJ databases">
        <title>Genomic Encyclopedia of Archaeal and Bacterial Type Strains, Phase II (KMG-II): from individual species to whole genera.</title>
        <authorList>
            <person name="Goeker M."/>
        </authorList>
    </citation>
    <scope>NUCLEOTIDE SEQUENCE [LARGE SCALE GENOMIC DNA]</scope>
    <source>
        <strain evidence="2 3">DSM 43383</strain>
    </source>
</reference>
<evidence type="ECO:0000313" key="2">
    <source>
        <dbReference type="EMBL" id="RKS77305.1"/>
    </source>
</evidence>
<dbReference type="Proteomes" id="UP000274601">
    <property type="component" value="Unassembled WGS sequence"/>
</dbReference>
<dbReference type="InterPro" id="IPR036259">
    <property type="entry name" value="MFS_trans_sf"/>
</dbReference>
<name>A0A495QV03_9ACTN</name>
<dbReference type="AlphaFoldDB" id="A0A495QV03"/>
<feature type="region of interest" description="Disordered" evidence="1">
    <location>
        <begin position="1"/>
        <end position="29"/>
    </location>
</feature>
<dbReference type="EMBL" id="RBWU01000002">
    <property type="protein sequence ID" value="RKS77305.1"/>
    <property type="molecule type" value="Genomic_DNA"/>
</dbReference>
<dbReference type="OrthoDB" id="3472778at2"/>
<sequence>MSLHARGHAPDAPATAVRGHPAPSPDGRVRRRRAAVGALLLTLTATPAAVLVVPDVTVNVMPAAVGALDLSDADIPVLLRATGMALPVLLAAVPVAAVAARRFSAWSVLATGLAVLLMGLGAAGYARSVPLAGTVRAVQGAGAGIILPACLVLVWERRSKALTAAWAGTLAGALIVAMPLALAAVPATVPDWRVALAPHQWPAVAAAVAALVHLVLRGRRLWALPASRHVERGQLLLPLVPAAGFAFLAVIAAACWSPGARLVVAGLALPALLGLALAAGRDTTAGSPHGCAIVMITTGLLTHPVAGPLAGFHTTVPLLPYAVAAAAAPVGALASVRLVPRHGVRAGHALMIAAVPVAFNAPGDDGWTLLVPLVLLGTGAGLALAASLRDAGVGAALFGLSLCFPAVLAGQLLVLSLQAARLERLRPVTEAQRFDALRDGYHIWLAVAGTVAVLLAVATTRHTRRTDAHPEAR</sequence>
<keyword evidence="3" id="KW-1185">Reference proteome</keyword>
<protein>
    <recommendedName>
        <fullName evidence="4">MFS transporter</fullName>
    </recommendedName>
</protein>
<evidence type="ECO:0000256" key="1">
    <source>
        <dbReference type="SAM" id="MobiDB-lite"/>
    </source>
</evidence>
<gene>
    <name evidence="2" type="ORF">BZB76_2686</name>
</gene>
<evidence type="ECO:0008006" key="4">
    <source>
        <dbReference type="Google" id="ProtNLM"/>
    </source>
</evidence>
<dbReference type="SUPFAM" id="SSF103473">
    <property type="entry name" value="MFS general substrate transporter"/>
    <property type="match status" value="1"/>
</dbReference>
<proteinExistence type="predicted"/>
<evidence type="ECO:0000313" key="3">
    <source>
        <dbReference type="Proteomes" id="UP000274601"/>
    </source>
</evidence>
<dbReference type="RefSeq" id="WP_147449425.1">
    <property type="nucleotide sequence ID" value="NZ_RBWU01000002.1"/>
</dbReference>
<accession>A0A495QV03</accession>